<dbReference type="EMBL" id="JBCHKQ010000002">
    <property type="protein sequence ID" value="MEM5948002.1"/>
    <property type="molecule type" value="Genomic_DNA"/>
</dbReference>
<evidence type="ECO:0000313" key="2">
    <source>
        <dbReference type="Proteomes" id="UP001466331"/>
    </source>
</evidence>
<organism evidence="1 2">
    <name type="scientific">Rarispira pelagica</name>
    <dbReference type="NCBI Taxonomy" id="3141764"/>
    <lineage>
        <taxon>Bacteria</taxon>
        <taxon>Pseudomonadati</taxon>
        <taxon>Spirochaetota</taxon>
        <taxon>Spirochaetia</taxon>
        <taxon>Winmispirales</taxon>
        <taxon>Winmispiraceae</taxon>
        <taxon>Rarispira</taxon>
    </lineage>
</organism>
<reference evidence="1 2" key="1">
    <citation type="submission" date="2024-03" db="EMBL/GenBank/DDBJ databases">
        <title>Ignisphaera cupida sp. nov., a hyperthermophilic hydrolytic archaeon from a hot spring of Kamchatka, and proposal of Ignisphaeraceae fam. nov.</title>
        <authorList>
            <person name="Podosokorskaya O.A."/>
            <person name="Elcheninov A.G."/>
            <person name="Maltseva A.I."/>
            <person name="Zayulina K.S."/>
            <person name="Novikov A."/>
            <person name="Merkel A.Y."/>
        </authorList>
    </citation>
    <scope>NUCLEOTIDE SEQUENCE [LARGE SCALE GENOMIC DNA]</scope>
    <source>
        <strain evidence="1 2">38H-sp</strain>
    </source>
</reference>
<comment type="caution">
    <text evidence="1">The sequence shown here is derived from an EMBL/GenBank/DDBJ whole genome shotgun (WGS) entry which is preliminary data.</text>
</comment>
<name>A0ABU9UCY4_9SPIR</name>
<sequence>MNDFIRERAKRDFEKARMQEFIDRITGIFNPQATELLSLDDVKEIIKPRGEKYLGIKTVEIDKIVGSEGRYLDFNKKFLPKHSITRNRWESIDSAHLKYKELPPVKLYEVGGVYFVRDGNHRISVAKSRDAKFIDAEVTSLNSHIEITPDMTINDIIKKVIEYEYKDFKKKTRLKEILPDVDIYFSTPGRYDELYEHILVHKYYINMDKDYEIPFEEALISWYKNVYKPIIDIIREEDILDMFPDRTEGDLYIWSVRHWDDLKRQYGQNYDLKDAVTKFAREHGSSGNKPLKKFFKTILSPFLAIKKFFTNQNK</sequence>
<keyword evidence="2" id="KW-1185">Reference proteome</keyword>
<evidence type="ECO:0000313" key="1">
    <source>
        <dbReference type="EMBL" id="MEM5948002.1"/>
    </source>
</evidence>
<proteinExistence type="predicted"/>
<accession>A0ABU9UCY4</accession>
<dbReference type="SUPFAM" id="SSF110849">
    <property type="entry name" value="ParB/Sulfiredoxin"/>
    <property type="match status" value="1"/>
</dbReference>
<dbReference type="InterPro" id="IPR036086">
    <property type="entry name" value="ParB/Sulfiredoxin_sf"/>
</dbReference>
<dbReference type="RefSeq" id="WP_420069448.1">
    <property type="nucleotide sequence ID" value="NZ_JBCHKQ010000002.1"/>
</dbReference>
<dbReference type="Proteomes" id="UP001466331">
    <property type="component" value="Unassembled WGS sequence"/>
</dbReference>
<gene>
    <name evidence="1" type="ORF">WKV44_05560</name>
</gene>
<protein>
    <submittedName>
        <fullName evidence="1">Transcriptional regulator</fullName>
    </submittedName>
</protein>